<reference evidence="2 3" key="1">
    <citation type="submission" date="2020-02" db="EMBL/GenBank/DDBJ databases">
        <authorList>
            <person name="Ferguson B K."/>
        </authorList>
    </citation>
    <scope>NUCLEOTIDE SEQUENCE [LARGE SCALE GENOMIC DNA]</scope>
</reference>
<organism evidence="2 3">
    <name type="scientific">Nesidiocoris tenuis</name>
    <dbReference type="NCBI Taxonomy" id="355587"/>
    <lineage>
        <taxon>Eukaryota</taxon>
        <taxon>Metazoa</taxon>
        <taxon>Ecdysozoa</taxon>
        <taxon>Arthropoda</taxon>
        <taxon>Hexapoda</taxon>
        <taxon>Insecta</taxon>
        <taxon>Pterygota</taxon>
        <taxon>Neoptera</taxon>
        <taxon>Paraneoptera</taxon>
        <taxon>Hemiptera</taxon>
        <taxon>Heteroptera</taxon>
        <taxon>Panheteroptera</taxon>
        <taxon>Cimicomorpha</taxon>
        <taxon>Miridae</taxon>
        <taxon>Dicyphina</taxon>
        <taxon>Nesidiocoris</taxon>
    </lineage>
</organism>
<sequence length="363" mass="40163">MGVRNAAHRARIVSSLVALKEKYNKDIYLLTYFRTNISPYPYDKVRYDGADQQYVIYNYSCVVQTAYHHTPSCAVQLGFTSAMMSPVVYIEKGSDPLAKTDSVSANSGQTFRTVTATVWRRWSGTGVHRKTLRKIRAAHPRFGRGSGGRGKAVLPPARVTPVSHPPVRMFANKPPASLKTATVGSENGRTDSSSGYRAAGGRALRLPVRGHSTLQCCAAPPTARSRSPWTPPVPSIPDRWIRDLTMSQHLDSVAGRRFELSLPKRTSPRRGGHRPPDKFDNRILLGRRLEPWWAVPAVAIASRIGRVPHDAAAPRSRRSAVANGQILFFLSFIAGHLQTRESCRIVSCSCKPGHLQNAKFFKK</sequence>
<accession>A0A6H5GX26</accession>
<name>A0A6H5GX26_9HEMI</name>
<feature type="compositionally biased region" description="Polar residues" evidence="1">
    <location>
        <begin position="179"/>
        <end position="195"/>
    </location>
</feature>
<dbReference type="Proteomes" id="UP000479000">
    <property type="component" value="Unassembled WGS sequence"/>
</dbReference>
<dbReference type="OrthoDB" id="2412973at2759"/>
<gene>
    <name evidence="2" type="ORF">NTEN_LOCUS13230</name>
</gene>
<feature type="non-terminal residue" evidence="2">
    <location>
        <position position="363"/>
    </location>
</feature>
<dbReference type="AlphaFoldDB" id="A0A6H5GX26"/>
<dbReference type="EMBL" id="CADCXU010019886">
    <property type="protein sequence ID" value="CAB0007984.1"/>
    <property type="molecule type" value="Genomic_DNA"/>
</dbReference>
<feature type="region of interest" description="Disordered" evidence="1">
    <location>
        <begin position="140"/>
        <end position="198"/>
    </location>
</feature>
<proteinExistence type="predicted"/>
<evidence type="ECO:0000256" key="1">
    <source>
        <dbReference type="SAM" id="MobiDB-lite"/>
    </source>
</evidence>
<evidence type="ECO:0000313" key="2">
    <source>
        <dbReference type="EMBL" id="CAB0007984.1"/>
    </source>
</evidence>
<keyword evidence="3" id="KW-1185">Reference proteome</keyword>
<protein>
    <submittedName>
        <fullName evidence="2">Uncharacterized protein</fullName>
    </submittedName>
</protein>
<evidence type="ECO:0000313" key="3">
    <source>
        <dbReference type="Proteomes" id="UP000479000"/>
    </source>
</evidence>